<name>A0ACC2J7X2_9PEZI</name>
<organism evidence="1 2">
    <name type="scientific">Nemania bipapillata</name>
    <dbReference type="NCBI Taxonomy" id="110536"/>
    <lineage>
        <taxon>Eukaryota</taxon>
        <taxon>Fungi</taxon>
        <taxon>Dikarya</taxon>
        <taxon>Ascomycota</taxon>
        <taxon>Pezizomycotina</taxon>
        <taxon>Sordariomycetes</taxon>
        <taxon>Xylariomycetidae</taxon>
        <taxon>Xylariales</taxon>
        <taxon>Xylariaceae</taxon>
        <taxon>Nemania</taxon>
    </lineage>
</organism>
<evidence type="ECO:0000313" key="1">
    <source>
        <dbReference type="EMBL" id="KAJ8123512.1"/>
    </source>
</evidence>
<evidence type="ECO:0000313" key="2">
    <source>
        <dbReference type="Proteomes" id="UP001153334"/>
    </source>
</evidence>
<proteinExistence type="predicted"/>
<keyword evidence="2" id="KW-1185">Reference proteome</keyword>
<gene>
    <name evidence="1" type="ORF">ONZ43_g559</name>
</gene>
<dbReference type="Proteomes" id="UP001153334">
    <property type="component" value="Unassembled WGS sequence"/>
</dbReference>
<sequence length="318" mass="35431">MGSPVETRAWTLQEQILSKRVLYYGNGAILWECLEACASEHDPDGVRNNIQLPDRWKIKEYFHSLMASQSKDTASSADVITHDSETLATDRPFATYCRLLETYGSRAITKPSDRITAILGLTQVMQMSSGDEFIGGIWKGGDALASLLWSIEIPSSKERVSGFPTWSWASVLAESEENRFFNNLGETEAVMDWKAKVISFDVQSDLAQTDVRGSITLEGRLGKLKDDESYMESLKGTLRTTPHVFIDLAADKDALENDLDSIWCFEMVAFSGDQDLPSKACLLLRQVHCVDSMAFKRIGVYQHIIGGDRSTAQIVVLI</sequence>
<reference evidence="1" key="1">
    <citation type="submission" date="2022-11" db="EMBL/GenBank/DDBJ databases">
        <title>Genome Sequence of Nemania bipapillata.</title>
        <authorList>
            <person name="Buettner E."/>
        </authorList>
    </citation>
    <scope>NUCLEOTIDE SEQUENCE</scope>
    <source>
        <strain evidence="1">CP14</strain>
    </source>
</reference>
<accession>A0ACC2J7X2</accession>
<comment type="caution">
    <text evidence="1">The sequence shown here is derived from an EMBL/GenBank/DDBJ whole genome shotgun (WGS) entry which is preliminary data.</text>
</comment>
<protein>
    <submittedName>
        <fullName evidence="1">Uncharacterized protein</fullName>
    </submittedName>
</protein>
<dbReference type="EMBL" id="JAPESX010000075">
    <property type="protein sequence ID" value="KAJ8123512.1"/>
    <property type="molecule type" value="Genomic_DNA"/>
</dbReference>